<dbReference type="AlphaFoldDB" id="A0A382K491"/>
<protein>
    <recommendedName>
        <fullName evidence="1">Sliding clamp C-terminal domain-containing protein</fullName>
    </recommendedName>
</protein>
<organism evidence="2">
    <name type="scientific">marine metagenome</name>
    <dbReference type="NCBI Taxonomy" id="408172"/>
    <lineage>
        <taxon>unclassified sequences</taxon>
        <taxon>metagenomes</taxon>
        <taxon>ecological metagenomes</taxon>
    </lineage>
</organism>
<dbReference type="Gene3D" id="3.70.10.10">
    <property type="match status" value="1"/>
</dbReference>
<dbReference type="GO" id="GO:0030337">
    <property type="term" value="F:DNA polymerase processivity factor activity"/>
    <property type="evidence" value="ECO:0007669"/>
    <property type="project" value="InterPro"/>
</dbReference>
<dbReference type="HAMAP" id="MF_04161">
    <property type="entry name" value="Sliding_clamp_T4"/>
    <property type="match status" value="1"/>
</dbReference>
<dbReference type="InterPro" id="IPR046938">
    <property type="entry name" value="DNA_clamp_sf"/>
</dbReference>
<evidence type="ECO:0000313" key="2">
    <source>
        <dbReference type="EMBL" id="SVC17887.1"/>
    </source>
</evidence>
<evidence type="ECO:0000259" key="1">
    <source>
        <dbReference type="Pfam" id="PF09116"/>
    </source>
</evidence>
<proteinExistence type="inferred from homology"/>
<dbReference type="InterPro" id="IPR015200">
    <property type="entry name" value="Sliding_clamp_C"/>
</dbReference>
<dbReference type="InterPro" id="IPR046389">
    <property type="entry name" value="Sliding_clamp_T4"/>
</dbReference>
<name>A0A382K491_9ZZZZ</name>
<dbReference type="EMBL" id="UINC01077609">
    <property type="protein sequence ID" value="SVC17887.1"/>
    <property type="molecule type" value="Genomic_DNA"/>
</dbReference>
<dbReference type="GO" id="GO:0039693">
    <property type="term" value="P:viral DNA genome replication"/>
    <property type="evidence" value="ECO:0007669"/>
    <property type="project" value="InterPro"/>
</dbReference>
<gene>
    <name evidence="2" type="ORF">METZ01_LOCUS270741</name>
</gene>
<dbReference type="Pfam" id="PF09116">
    <property type="entry name" value="gp45-slide_C"/>
    <property type="match status" value="1"/>
</dbReference>
<dbReference type="SUPFAM" id="SSF55979">
    <property type="entry name" value="DNA clamp"/>
    <property type="match status" value="2"/>
</dbReference>
<feature type="domain" description="Sliding clamp C-terminal" evidence="1">
    <location>
        <begin position="116"/>
        <end position="215"/>
    </location>
</feature>
<sequence>MKLSEKTVGILQNFSKINQNIMIKQGKKLKTMSIMKNILAEADINENFDKDFGIYDLNEFLTVLSLGNQAELDFSNDSHVTINGGKYKIKYYFSDPNVLVVPPEEFNAPECDVRFALSGSTIENIQKAASVMQLPDVIIAPDNGKITIKVTDVKNPTSNDYTETLDTYDGPDFNFHLKTENLKVIPGDYDISASSQLNISNWSGLLASYWIAMEADT</sequence>
<reference evidence="2" key="1">
    <citation type="submission" date="2018-05" db="EMBL/GenBank/DDBJ databases">
        <authorList>
            <person name="Lanie J.A."/>
            <person name="Ng W.-L."/>
            <person name="Kazmierczak K.M."/>
            <person name="Andrzejewski T.M."/>
            <person name="Davidsen T.M."/>
            <person name="Wayne K.J."/>
            <person name="Tettelin H."/>
            <person name="Glass J.I."/>
            <person name="Rusch D."/>
            <person name="Podicherti R."/>
            <person name="Tsui H.-C.T."/>
            <person name="Winkler M.E."/>
        </authorList>
    </citation>
    <scope>NUCLEOTIDE SEQUENCE</scope>
</reference>
<accession>A0A382K491</accession>